<proteinExistence type="predicted"/>
<accession>A0ACB8ASK1</accession>
<evidence type="ECO:0000313" key="2">
    <source>
        <dbReference type="Proteomes" id="UP000790377"/>
    </source>
</evidence>
<gene>
    <name evidence="1" type="ORF">BJ138DRAFT_1140434</name>
</gene>
<reference evidence="1" key="1">
    <citation type="journal article" date="2021" name="New Phytol.">
        <title>Evolutionary innovations through gain and loss of genes in the ectomycorrhizal Boletales.</title>
        <authorList>
            <person name="Wu G."/>
            <person name="Miyauchi S."/>
            <person name="Morin E."/>
            <person name="Kuo A."/>
            <person name="Drula E."/>
            <person name="Varga T."/>
            <person name="Kohler A."/>
            <person name="Feng B."/>
            <person name="Cao Y."/>
            <person name="Lipzen A."/>
            <person name="Daum C."/>
            <person name="Hundley H."/>
            <person name="Pangilinan J."/>
            <person name="Johnson J."/>
            <person name="Barry K."/>
            <person name="LaButti K."/>
            <person name="Ng V."/>
            <person name="Ahrendt S."/>
            <person name="Min B."/>
            <person name="Choi I.G."/>
            <person name="Park H."/>
            <person name="Plett J.M."/>
            <person name="Magnuson J."/>
            <person name="Spatafora J.W."/>
            <person name="Nagy L.G."/>
            <person name="Henrissat B."/>
            <person name="Grigoriev I.V."/>
            <person name="Yang Z.L."/>
            <person name="Xu J."/>
            <person name="Martin F.M."/>
        </authorList>
    </citation>
    <scope>NUCLEOTIDE SEQUENCE</scope>
    <source>
        <strain evidence="1">ATCC 28755</strain>
    </source>
</reference>
<dbReference type="Proteomes" id="UP000790377">
    <property type="component" value="Unassembled WGS sequence"/>
</dbReference>
<organism evidence="1 2">
    <name type="scientific">Hygrophoropsis aurantiaca</name>
    <dbReference type="NCBI Taxonomy" id="72124"/>
    <lineage>
        <taxon>Eukaryota</taxon>
        <taxon>Fungi</taxon>
        <taxon>Dikarya</taxon>
        <taxon>Basidiomycota</taxon>
        <taxon>Agaricomycotina</taxon>
        <taxon>Agaricomycetes</taxon>
        <taxon>Agaricomycetidae</taxon>
        <taxon>Boletales</taxon>
        <taxon>Coniophorineae</taxon>
        <taxon>Hygrophoropsidaceae</taxon>
        <taxon>Hygrophoropsis</taxon>
    </lineage>
</organism>
<sequence>MPRRTPVSLILVFQHLHRPTVLQTLGPMSGCGRKARVNRVLEIFREAQSQRWTSCWMFSTLTTRIQTLQPSAITFISLLAQKPKRFSVC</sequence>
<evidence type="ECO:0000313" key="1">
    <source>
        <dbReference type="EMBL" id="KAH7915983.1"/>
    </source>
</evidence>
<keyword evidence="2" id="KW-1185">Reference proteome</keyword>
<comment type="caution">
    <text evidence="1">The sequence shown here is derived from an EMBL/GenBank/DDBJ whole genome shotgun (WGS) entry which is preliminary data.</text>
</comment>
<name>A0ACB8ASK1_9AGAM</name>
<protein>
    <submittedName>
        <fullName evidence="1">Uncharacterized protein</fullName>
    </submittedName>
</protein>
<dbReference type="EMBL" id="MU267594">
    <property type="protein sequence ID" value="KAH7915983.1"/>
    <property type="molecule type" value="Genomic_DNA"/>
</dbReference>